<evidence type="ECO:0000256" key="1">
    <source>
        <dbReference type="ARBA" id="ARBA00008773"/>
    </source>
</evidence>
<dbReference type="Proteomes" id="UP001412067">
    <property type="component" value="Unassembled WGS sequence"/>
</dbReference>
<accession>A0ABR2MFI1</accession>
<evidence type="ECO:0000256" key="2">
    <source>
        <dbReference type="ARBA" id="ARBA00022801"/>
    </source>
</evidence>
<keyword evidence="5" id="KW-0732">Signal</keyword>
<dbReference type="EMBL" id="JBBWWR010000008">
    <property type="protein sequence ID" value="KAK8962632.1"/>
    <property type="molecule type" value="Genomic_DNA"/>
</dbReference>
<reference evidence="6 7" key="1">
    <citation type="journal article" date="2022" name="Nat. Plants">
        <title>Genomes of leafy and leafless Platanthera orchids illuminate the evolution of mycoheterotrophy.</title>
        <authorList>
            <person name="Li M.H."/>
            <person name="Liu K.W."/>
            <person name="Li Z."/>
            <person name="Lu H.C."/>
            <person name="Ye Q.L."/>
            <person name="Zhang D."/>
            <person name="Wang J.Y."/>
            <person name="Li Y.F."/>
            <person name="Zhong Z.M."/>
            <person name="Liu X."/>
            <person name="Yu X."/>
            <person name="Liu D.K."/>
            <person name="Tu X.D."/>
            <person name="Liu B."/>
            <person name="Hao Y."/>
            <person name="Liao X.Y."/>
            <person name="Jiang Y.T."/>
            <person name="Sun W.H."/>
            <person name="Chen J."/>
            <person name="Chen Y.Q."/>
            <person name="Ai Y."/>
            <person name="Zhai J.W."/>
            <person name="Wu S.S."/>
            <person name="Zhou Z."/>
            <person name="Hsiao Y.Y."/>
            <person name="Wu W.L."/>
            <person name="Chen Y.Y."/>
            <person name="Lin Y.F."/>
            <person name="Hsu J.L."/>
            <person name="Li C.Y."/>
            <person name="Wang Z.W."/>
            <person name="Zhao X."/>
            <person name="Zhong W.Y."/>
            <person name="Ma X.K."/>
            <person name="Ma L."/>
            <person name="Huang J."/>
            <person name="Chen G.Z."/>
            <person name="Huang M.Z."/>
            <person name="Huang L."/>
            <person name="Peng D.H."/>
            <person name="Luo Y.B."/>
            <person name="Zou S.Q."/>
            <person name="Chen S.P."/>
            <person name="Lan S."/>
            <person name="Tsai W.C."/>
            <person name="Van de Peer Y."/>
            <person name="Liu Z.J."/>
        </authorList>
    </citation>
    <scope>NUCLEOTIDE SEQUENCE [LARGE SCALE GENOMIC DNA]</scope>
    <source>
        <strain evidence="6">Lor288</strain>
    </source>
</reference>
<comment type="caution">
    <text evidence="6">The sequence shown here is derived from an EMBL/GenBank/DDBJ whole genome shotgun (WGS) entry which is preliminary data.</text>
</comment>
<name>A0ABR2MFI1_9ASPA</name>
<dbReference type="InterPro" id="IPR017853">
    <property type="entry name" value="GH"/>
</dbReference>
<evidence type="ECO:0000313" key="6">
    <source>
        <dbReference type="EMBL" id="KAK8962632.1"/>
    </source>
</evidence>
<keyword evidence="7" id="KW-1185">Reference proteome</keyword>
<dbReference type="Pfam" id="PF00332">
    <property type="entry name" value="Glyco_hydro_17"/>
    <property type="match status" value="1"/>
</dbReference>
<feature type="signal peptide" evidence="5">
    <location>
        <begin position="1"/>
        <end position="22"/>
    </location>
</feature>
<gene>
    <name evidence="6" type="ORF">KSP40_PGU019444</name>
</gene>
<evidence type="ECO:0000256" key="5">
    <source>
        <dbReference type="SAM" id="SignalP"/>
    </source>
</evidence>
<sequence length="268" mass="28599">MEKTPPFLLFLTFLCAFSTANSQPFLGVNYGEVADNLPPPSATARLLQSTTITKLRLYDADPSVISAFSGTGISLLLGVHNADIFSLASSPNAAASWVSANLLPFLPATSVSSVSVGNEVLNSGDPSLSSALLPAMQRLRAALDASAVTAGVKVSTVHSMEVLSQSDPPSAGAFHADLAGILEPILQFLRDNGSPFMINPYPYFAYRSDPRPETLAFCLFQPGPSRVDPASGIPYSNMFDAQVRPTEPVFGFNSNVNYYSCHTFFYSN</sequence>
<evidence type="ECO:0000256" key="4">
    <source>
        <dbReference type="RuleBase" id="RU004335"/>
    </source>
</evidence>
<dbReference type="InterPro" id="IPR044965">
    <property type="entry name" value="Glyco_hydro_17_plant"/>
</dbReference>
<feature type="chain" id="PRO_5047090309" evidence="5">
    <location>
        <begin position="23"/>
        <end position="268"/>
    </location>
</feature>
<dbReference type="SUPFAM" id="SSF51445">
    <property type="entry name" value="(Trans)glycosidases"/>
    <property type="match status" value="1"/>
</dbReference>
<dbReference type="PANTHER" id="PTHR32227">
    <property type="entry name" value="GLUCAN ENDO-1,3-BETA-GLUCOSIDASE BG1-RELATED-RELATED"/>
    <property type="match status" value="1"/>
</dbReference>
<keyword evidence="3" id="KW-0326">Glycosidase</keyword>
<evidence type="ECO:0000256" key="3">
    <source>
        <dbReference type="ARBA" id="ARBA00023295"/>
    </source>
</evidence>
<dbReference type="InterPro" id="IPR000490">
    <property type="entry name" value="Glyco_hydro_17"/>
</dbReference>
<comment type="similarity">
    <text evidence="1 4">Belongs to the glycosyl hydrolase 17 family.</text>
</comment>
<evidence type="ECO:0000313" key="7">
    <source>
        <dbReference type="Proteomes" id="UP001412067"/>
    </source>
</evidence>
<proteinExistence type="inferred from homology"/>
<organism evidence="6 7">
    <name type="scientific">Platanthera guangdongensis</name>
    <dbReference type="NCBI Taxonomy" id="2320717"/>
    <lineage>
        <taxon>Eukaryota</taxon>
        <taxon>Viridiplantae</taxon>
        <taxon>Streptophyta</taxon>
        <taxon>Embryophyta</taxon>
        <taxon>Tracheophyta</taxon>
        <taxon>Spermatophyta</taxon>
        <taxon>Magnoliopsida</taxon>
        <taxon>Liliopsida</taxon>
        <taxon>Asparagales</taxon>
        <taxon>Orchidaceae</taxon>
        <taxon>Orchidoideae</taxon>
        <taxon>Orchideae</taxon>
        <taxon>Orchidinae</taxon>
        <taxon>Platanthera</taxon>
    </lineage>
</organism>
<protein>
    <submittedName>
        <fullName evidence="6">Glucan endo-1,3-beta-glucosidase 7</fullName>
    </submittedName>
</protein>
<keyword evidence="2" id="KW-0378">Hydrolase</keyword>
<dbReference type="Gene3D" id="3.20.20.80">
    <property type="entry name" value="Glycosidases"/>
    <property type="match status" value="1"/>
</dbReference>